<feature type="domain" description="Radical SAM core" evidence="7">
    <location>
        <begin position="87"/>
        <end position="314"/>
    </location>
</feature>
<comment type="cofactor">
    <cofactor evidence="1">
        <name>[4Fe-4S] cluster</name>
        <dbReference type="ChEBI" id="CHEBI:49883"/>
    </cofactor>
</comment>
<dbReference type="Proteomes" id="UP000289794">
    <property type="component" value="Chromosome"/>
</dbReference>
<dbReference type="InterPro" id="IPR013785">
    <property type="entry name" value="Aldolase_TIM"/>
</dbReference>
<evidence type="ECO:0000256" key="2">
    <source>
        <dbReference type="ARBA" id="ARBA00022485"/>
    </source>
</evidence>
<evidence type="ECO:0000256" key="4">
    <source>
        <dbReference type="ARBA" id="ARBA00022723"/>
    </source>
</evidence>
<dbReference type="InterPro" id="IPR023885">
    <property type="entry name" value="4Fe4S-binding_SPASM_dom"/>
</dbReference>
<sequence length="443" mass="50669">MKWSRYSLLFQSKRNGWLLYNSGSNSFLQIEEAAVPAIEKIKEDPSSYDFSKEPGLYFSLRSGGFIVEDSQDEDLFNILKMRRISANYAGNTLLLTIAPTRACNFGCPYCYEENRTSTFMTEDTEDKIIDFIKKRKYIQKLAVIWYGGEPLIAFERIKSLNKKIQELGREYQSQMITNGYCLTDKVIAELDNLHMKMIQVTLDGDRETHDSRRFLLGGGRTFDKITANLDRLLNSGWNGYVNLRVNVDTTNCEEFINVYHFIKERYGEKYGKSISVYPGFVHGEEEAHPDTNCFFNSEDKGSFLAKISADYGVNALPVFPKMVIGGCTMTKRNAYVIGPEGELYKCWNDIGISEKVIGHIETERDWNMSLVAEGMVGCSYLESEECKKCFFFPICDGGCPQKRLENKKKGIENGTCSYFKSHLNELLEIHYEQKKGDNKNAGK</sequence>
<name>A0A4P6LSG4_9FIRM</name>
<dbReference type="EMBL" id="CP035945">
    <property type="protein sequence ID" value="QBE94819.1"/>
    <property type="molecule type" value="Genomic_DNA"/>
</dbReference>
<dbReference type="SFLD" id="SFLDG01067">
    <property type="entry name" value="SPASM/twitch_domain_containing"/>
    <property type="match status" value="1"/>
</dbReference>
<keyword evidence="6" id="KW-0411">Iron-sulfur</keyword>
<evidence type="ECO:0000256" key="6">
    <source>
        <dbReference type="ARBA" id="ARBA00023014"/>
    </source>
</evidence>
<proteinExistence type="predicted"/>
<dbReference type="InterPro" id="IPR058240">
    <property type="entry name" value="rSAM_sf"/>
</dbReference>
<dbReference type="SFLD" id="SFLDG01386">
    <property type="entry name" value="main_SPASM_domain-containing"/>
    <property type="match status" value="1"/>
</dbReference>
<keyword evidence="4" id="KW-0479">Metal-binding</keyword>
<dbReference type="RefSeq" id="WP_130179588.1">
    <property type="nucleotide sequence ID" value="NZ_CP035945.1"/>
</dbReference>
<evidence type="ECO:0000256" key="1">
    <source>
        <dbReference type="ARBA" id="ARBA00001966"/>
    </source>
</evidence>
<dbReference type="InterPro" id="IPR007197">
    <property type="entry name" value="rSAM"/>
</dbReference>
<dbReference type="Pfam" id="PF04055">
    <property type="entry name" value="Radical_SAM"/>
    <property type="match status" value="1"/>
</dbReference>
<dbReference type="SFLD" id="SFLDS00029">
    <property type="entry name" value="Radical_SAM"/>
    <property type="match status" value="1"/>
</dbReference>
<keyword evidence="5" id="KW-0408">Iron</keyword>
<organism evidence="8 9">
    <name type="scientific">Blautia producta</name>
    <dbReference type="NCBI Taxonomy" id="33035"/>
    <lineage>
        <taxon>Bacteria</taxon>
        <taxon>Bacillati</taxon>
        <taxon>Bacillota</taxon>
        <taxon>Clostridia</taxon>
        <taxon>Lachnospirales</taxon>
        <taxon>Lachnospiraceae</taxon>
        <taxon>Blautia</taxon>
    </lineage>
</organism>
<gene>
    <name evidence="8" type="ORF">PMF13cell1_00312</name>
</gene>
<dbReference type="InterPro" id="IPR023867">
    <property type="entry name" value="Sulphatase_maturase_rSAM"/>
</dbReference>
<reference evidence="8 9" key="1">
    <citation type="submission" date="2019-01" db="EMBL/GenBank/DDBJ databases">
        <title>PMF-metabolizing Aryl O-demethylase.</title>
        <authorList>
            <person name="Kim M."/>
        </authorList>
    </citation>
    <scope>NUCLEOTIDE SEQUENCE [LARGE SCALE GENOMIC DNA]</scope>
    <source>
        <strain evidence="8 9">PMF1</strain>
    </source>
</reference>
<dbReference type="SFLD" id="SFLDG01384">
    <property type="entry name" value="thioether_bond_formation_requi"/>
    <property type="match status" value="1"/>
</dbReference>
<dbReference type="PANTHER" id="PTHR43787:SF3">
    <property type="entry name" value="ARYLSULFATASE REGULATORY PROTEIN"/>
    <property type="match status" value="1"/>
</dbReference>
<dbReference type="PROSITE" id="PS51918">
    <property type="entry name" value="RADICAL_SAM"/>
    <property type="match status" value="1"/>
</dbReference>
<evidence type="ECO:0000259" key="7">
    <source>
        <dbReference type="PROSITE" id="PS51918"/>
    </source>
</evidence>
<dbReference type="SUPFAM" id="SSF102114">
    <property type="entry name" value="Radical SAM enzymes"/>
    <property type="match status" value="1"/>
</dbReference>
<evidence type="ECO:0000256" key="5">
    <source>
        <dbReference type="ARBA" id="ARBA00023004"/>
    </source>
</evidence>
<protein>
    <recommendedName>
        <fullName evidence="7">Radical SAM core domain-containing protein</fullName>
    </recommendedName>
</protein>
<accession>A0A4P6LSG4</accession>
<dbReference type="GO" id="GO:0046872">
    <property type="term" value="F:metal ion binding"/>
    <property type="evidence" value="ECO:0007669"/>
    <property type="project" value="UniProtKB-KW"/>
</dbReference>
<dbReference type="Gene3D" id="3.20.20.70">
    <property type="entry name" value="Aldolase class I"/>
    <property type="match status" value="1"/>
</dbReference>
<keyword evidence="2" id="KW-0004">4Fe-4S</keyword>
<dbReference type="PANTHER" id="PTHR43787">
    <property type="entry name" value="FEMO COFACTOR BIOSYNTHESIS PROTEIN NIFB-RELATED"/>
    <property type="match status" value="1"/>
</dbReference>
<evidence type="ECO:0000256" key="3">
    <source>
        <dbReference type="ARBA" id="ARBA00022691"/>
    </source>
</evidence>
<dbReference type="GO" id="GO:0016491">
    <property type="term" value="F:oxidoreductase activity"/>
    <property type="evidence" value="ECO:0007669"/>
    <property type="project" value="InterPro"/>
</dbReference>
<dbReference type="UniPathway" id="UPA00782"/>
<dbReference type="CDD" id="cd01335">
    <property type="entry name" value="Radical_SAM"/>
    <property type="match status" value="1"/>
</dbReference>
<evidence type="ECO:0000313" key="9">
    <source>
        <dbReference type="Proteomes" id="UP000289794"/>
    </source>
</evidence>
<dbReference type="KEGG" id="bpro:PMF13cell1_00312"/>
<evidence type="ECO:0000313" key="8">
    <source>
        <dbReference type="EMBL" id="QBE94819.1"/>
    </source>
</evidence>
<dbReference type="NCBIfam" id="TIGR04085">
    <property type="entry name" value="rSAM_more_4Fe4S"/>
    <property type="match status" value="1"/>
</dbReference>
<dbReference type="GO" id="GO:0051539">
    <property type="term" value="F:4 iron, 4 sulfur cluster binding"/>
    <property type="evidence" value="ECO:0007669"/>
    <property type="project" value="UniProtKB-KW"/>
</dbReference>
<dbReference type="AlphaFoldDB" id="A0A4P6LSG4"/>
<keyword evidence="3" id="KW-0949">S-adenosyl-L-methionine</keyword>